<dbReference type="AlphaFoldDB" id="D2H9R6"/>
<dbReference type="SUPFAM" id="SSF69349">
    <property type="entry name" value="Phage fibre proteins"/>
    <property type="match status" value="1"/>
</dbReference>
<name>D2H9R6_AILME</name>
<accession>D2H9R6</accession>
<gene>
    <name evidence="1" type="ORF">PANDA_007090</name>
</gene>
<sequence length="263" mass="28771">MAPDIFCTLGRGKDNRTRLQQPPGLIEGDISTEIEGDISTEIEGGISTEIEGDISTEIEGDISTEIEGDISTEIEGGISTEIEGDISTEIEGDISTEIEGDISTEIEGDISTEIEGDISTEIEGDISTEIEGDISSRHSLLTWEMFCFSSMPQTFGYLLLSKTGNEEFKASKSLEKDREREYGFVGTPCDAVVPNVLFTTKGLLINATHSHLCFMISCFMSNRTRRWVVSPEYLVGICQRAYTSGDCLDEFCVNTSVLPVQKA</sequence>
<protein>
    <submittedName>
        <fullName evidence="1">Uncharacterized protein</fullName>
    </submittedName>
</protein>
<evidence type="ECO:0000313" key="1">
    <source>
        <dbReference type="EMBL" id="EFB19221.1"/>
    </source>
</evidence>
<reference evidence="1" key="1">
    <citation type="journal article" date="2010" name="Nature">
        <title>The sequence and de novo assembly of the giant panda genome.</title>
        <authorList>
            <person name="Li R."/>
            <person name="Fan W."/>
            <person name="Tian G."/>
            <person name="Zhu H."/>
            <person name="He L."/>
            <person name="Cai J."/>
            <person name="Huang Q."/>
            <person name="Cai Q."/>
            <person name="Li B."/>
            <person name="Bai Y."/>
            <person name="Zhang Z."/>
            <person name="Zhang Y."/>
            <person name="Wang W."/>
            <person name="Li J."/>
            <person name="Wei F."/>
            <person name="Li H."/>
            <person name="Jian M."/>
            <person name="Li J."/>
            <person name="Zhang Z."/>
            <person name="Nielsen R."/>
            <person name="Li D."/>
            <person name="Gu W."/>
            <person name="Yang Z."/>
            <person name="Xuan Z."/>
            <person name="Ryder O.A."/>
            <person name="Leung F.C."/>
            <person name="Zhou Y."/>
            <person name="Cao J."/>
            <person name="Sun X."/>
            <person name="Fu Y."/>
            <person name="Fang X."/>
            <person name="Guo X."/>
            <person name="Wang B."/>
            <person name="Hou R."/>
            <person name="Shen F."/>
            <person name="Mu B."/>
            <person name="Ni P."/>
            <person name="Lin R."/>
            <person name="Qian W."/>
            <person name="Wang G."/>
            <person name="Yu C."/>
            <person name="Nie W."/>
            <person name="Wang J."/>
            <person name="Wu Z."/>
            <person name="Liang H."/>
            <person name="Min J."/>
            <person name="Wu Q."/>
            <person name="Cheng S."/>
            <person name="Ruan J."/>
            <person name="Wang M."/>
            <person name="Shi Z."/>
            <person name="Wen M."/>
            <person name="Liu B."/>
            <person name="Ren X."/>
            <person name="Zheng H."/>
            <person name="Dong D."/>
            <person name="Cook K."/>
            <person name="Shan G."/>
            <person name="Zhang H."/>
            <person name="Kosiol C."/>
            <person name="Xie X."/>
            <person name="Lu Z."/>
            <person name="Zheng H."/>
            <person name="Li Y."/>
            <person name="Steiner C.C."/>
            <person name="Lam T.T."/>
            <person name="Lin S."/>
            <person name="Zhang Q."/>
            <person name="Li G."/>
            <person name="Tian J."/>
            <person name="Gong T."/>
            <person name="Liu H."/>
            <person name="Zhang D."/>
            <person name="Fang L."/>
            <person name="Ye C."/>
            <person name="Zhang J."/>
            <person name="Hu W."/>
            <person name="Xu A."/>
            <person name="Ren Y."/>
            <person name="Zhang G."/>
            <person name="Bruford M.W."/>
            <person name="Li Q."/>
            <person name="Ma L."/>
            <person name="Guo Y."/>
            <person name="An N."/>
            <person name="Hu Y."/>
            <person name="Zheng Y."/>
            <person name="Shi Y."/>
            <person name="Li Z."/>
            <person name="Liu Q."/>
            <person name="Chen Y."/>
            <person name="Zhao J."/>
            <person name="Qu N."/>
            <person name="Zhao S."/>
            <person name="Tian F."/>
            <person name="Wang X."/>
            <person name="Wang H."/>
            <person name="Xu L."/>
            <person name="Liu X."/>
            <person name="Vinar T."/>
            <person name="Wang Y."/>
            <person name="Lam T.W."/>
            <person name="Yiu S.M."/>
            <person name="Liu S."/>
            <person name="Zhang H."/>
            <person name="Li D."/>
            <person name="Huang Y."/>
            <person name="Wang X."/>
            <person name="Yang G."/>
            <person name="Jiang Z."/>
            <person name="Wang J."/>
            <person name="Qin N."/>
            <person name="Li L."/>
            <person name="Li J."/>
            <person name="Bolund L."/>
            <person name="Kristiansen K."/>
            <person name="Wong G.K."/>
            <person name="Olson M."/>
            <person name="Zhang X."/>
            <person name="Li S."/>
            <person name="Yang H."/>
            <person name="Wang J."/>
            <person name="Wang J."/>
        </authorList>
    </citation>
    <scope>NUCLEOTIDE SEQUENCE [LARGE SCALE GENOMIC DNA]</scope>
</reference>
<dbReference type="EMBL" id="GL192607">
    <property type="protein sequence ID" value="EFB19221.1"/>
    <property type="molecule type" value="Genomic_DNA"/>
</dbReference>
<dbReference type="InParanoid" id="D2H9R6"/>
<proteinExistence type="predicted"/>
<organism evidence="1">
    <name type="scientific">Ailuropoda melanoleuca</name>
    <name type="common">Giant panda</name>
    <dbReference type="NCBI Taxonomy" id="9646"/>
    <lineage>
        <taxon>Eukaryota</taxon>
        <taxon>Metazoa</taxon>
        <taxon>Chordata</taxon>
        <taxon>Craniata</taxon>
        <taxon>Vertebrata</taxon>
        <taxon>Euteleostomi</taxon>
        <taxon>Mammalia</taxon>
        <taxon>Eutheria</taxon>
        <taxon>Laurasiatheria</taxon>
        <taxon>Carnivora</taxon>
        <taxon>Caniformia</taxon>
        <taxon>Ursidae</taxon>
        <taxon>Ailuropoda</taxon>
    </lineage>
</organism>